<evidence type="ECO:0000256" key="2">
    <source>
        <dbReference type="ARBA" id="ARBA00023295"/>
    </source>
</evidence>
<dbReference type="Gene3D" id="3.20.20.80">
    <property type="entry name" value="Glycosidases"/>
    <property type="match status" value="1"/>
</dbReference>
<evidence type="ECO:0000256" key="3">
    <source>
        <dbReference type="RuleBase" id="RU361153"/>
    </source>
</evidence>
<sequence length="333" mass="38294">MKKIIIAFYTLSLLGCTLFKEQKATTEKASTPSEQHGYLKISGNHIVNQHGISPQLRGMSFSWSIWGGKKYYTREVVDWLVDDFQVSLVRLSMAIEPDGGYLQHPEEQAALIQRIADRAIKRGIYVIIDWHDHNADKNIEQAKVFFTHMARRYAGTPNIIYEIWNEPERQSWPTIKDYSIALIQEIRKYDTENLIIVGSPHWDQDVDIAANDPIIGYDNIAYSFHFYASDPYHQDNLRRKAETAMAKGLPLFITEWGVGESNGNGQFDLTKTAQWMNWMEEHQLSWANWNITDKEETTAILAPGAPTVGKWTPDHLTPAGKYIRQQLRELNVP</sequence>
<dbReference type="EMBL" id="BMIK01000005">
    <property type="protein sequence ID" value="GGC28061.1"/>
    <property type="molecule type" value="Genomic_DNA"/>
</dbReference>
<evidence type="ECO:0000313" key="6">
    <source>
        <dbReference type="Proteomes" id="UP000597338"/>
    </source>
</evidence>
<dbReference type="SUPFAM" id="SSF51445">
    <property type="entry name" value="(Trans)glycosidases"/>
    <property type="match status" value="1"/>
</dbReference>
<dbReference type="InterPro" id="IPR001547">
    <property type="entry name" value="Glyco_hydro_5"/>
</dbReference>
<comment type="caution">
    <text evidence="5">The sequence shown here is derived from an EMBL/GenBank/DDBJ whole genome shotgun (WGS) entry which is preliminary data.</text>
</comment>
<evidence type="ECO:0000259" key="4">
    <source>
        <dbReference type="Pfam" id="PF00150"/>
    </source>
</evidence>
<evidence type="ECO:0000256" key="1">
    <source>
        <dbReference type="ARBA" id="ARBA00022801"/>
    </source>
</evidence>
<keyword evidence="1 3" id="KW-0378">Hydrolase</keyword>
<dbReference type="PROSITE" id="PS51257">
    <property type="entry name" value="PROKAR_LIPOPROTEIN"/>
    <property type="match status" value="1"/>
</dbReference>
<dbReference type="PANTHER" id="PTHR34142:SF1">
    <property type="entry name" value="GLYCOSIDE HYDROLASE FAMILY 5 DOMAIN-CONTAINING PROTEIN"/>
    <property type="match status" value="1"/>
</dbReference>
<feature type="domain" description="Glycoside hydrolase family 5" evidence="4">
    <location>
        <begin position="48"/>
        <end position="294"/>
    </location>
</feature>
<evidence type="ECO:0000313" key="5">
    <source>
        <dbReference type="EMBL" id="GGC28061.1"/>
    </source>
</evidence>
<gene>
    <name evidence="5" type="ORF">GCM10011386_20120</name>
</gene>
<keyword evidence="2 3" id="KW-0326">Glycosidase</keyword>
<dbReference type="Proteomes" id="UP000597338">
    <property type="component" value="Unassembled WGS sequence"/>
</dbReference>
<accession>A0ABQ1LT04</accession>
<comment type="similarity">
    <text evidence="3">Belongs to the glycosyl hydrolase 5 (cellulase A) family.</text>
</comment>
<dbReference type="Pfam" id="PF00150">
    <property type="entry name" value="Cellulase"/>
    <property type="match status" value="1"/>
</dbReference>
<reference evidence="6" key="1">
    <citation type="journal article" date="2019" name="Int. J. Syst. Evol. Microbiol.">
        <title>The Global Catalogue of Microorganisms (GCM) 10K type strain sequencing project: providing services to taxonomists for standard genome sequencing and annotation.</title>
        <authorList>
            <consortium name="The Broad Institute Genomics Platform"/>
            <consortium name="The Broad Institute Genome Sequencing Center for Infectious Disease"/>
            <person name="Wu L."/>
            <person name="Ma J."/>
        </authorList>
    </citation>
    <scope>NUCLEOTIDE SEQUENCE [LARGE SCALE GENOMIC DNA]</scope>
    <source>
        <strain evidence="6">CGMCC 1.15342</strain>
    </source>
</reference>
<keyword evidence="6" id="KW-1185">Reference proteome</keyword>
<dbReference type="InterPro" id="IPR017853">
    <property type="entry name" value="GH"/>
</dbReference>
<protein>
    <recommendedName>
        <fullName evidence="4">Glycoside hydrolase family 5 domain-containing protein</fullName>
    </recommendedName>
</protein>
<dbReference type="RefSeq" id="WP_188750170.1">
    <property type="nucleotide sequence ID" value="NZ_BMIK01000005.1"/>
</dbReference>
<organism evidence="5 6">
    <name type="scientific">Parapedobacter defluvii</name>
    <dbReference type="NCBI Taxonomy" id="2045106"/>
    <lineage>
        <taxon>Bacteria</taxon>
        <taxon>Pseudomonadati</taxon>
        <taxon>Bacteroidota</taxon>
        <taxon>Sphingobacteriia</taxon>
        <taxon>Sphingobacteriales</taxon>
        <taxon>Sphingobacteriaceae</taxon>
        <taxon>Parapedobacter</taxon>
    </lineage>
</organism>
<dbReference type="PANTHER" id="PTHR34142">
    <property type="entry name" value="ENDO-BETA-1,4-GLUCANASE A"/>
    <property type="match status" value="1"/>
</dbReference>
<name>A0ABQ1LT04_9SPHI</name>
<proteinExistence type="inferred from homology"/>